<dbReference type="Gene3D" id="3.40.50.300">
    <property type="entry name" value="P-loop containing nucleotide triphosphate hydrolases"/>
    <property type="match status" value="1"/>
</dbReference>
<name>A0ABU8SK94_9LACO</name>
<dbReference type="SUPFAM" id="SSF82771">
    <property type="entry name" value="GIY-YIG endonuclease"/>
    <property type="match status" value="1"/>
</dbReference>
<comment type="caution">
    <text evidence="2">The sequence shown here is derived from an EMBL/GenBank/DDBJ whole genome shotgun (WGS) entry which is preliminary data.</text>
</comment>
<dbReference type="InterPro" id="IPR003593">
    <property type="entry name" value="AAA+_ATPase"/>
</dbReference>
<organism evidence="2 3">
    <name type="scientific">Nicoliella lavandulae</name>
    <dbReference type="NCBI Taxonomy" id="3082954"/>
    <lineage>
        <taxon>Bacteria</taxon>
        <taxon>Bacillati</taxon>
        <taxon>Bacillota</taxon>
        <taxon>Bacilli</taxon>
        <taxon>Lactobacillales</taxon>
        <taxon>Lactobacillaceae</taxon>
        <taxon>Nicoliella</taxon>
    </lineage>
</organism>
<accession>A0ABU8SK94</accession>
<dbReference type="SMART" id="SM00382">
    <property type="entry name" value="AAA"/>
    <property type="match status" value="1"/>
</dbReference>
<dbReference type="Proteomes" id="UP001370590">
    <property type="component" value="Unassembled WGS sequence"/>
</dbReference>
<dbReference type="InterPro" id="IPR035901">
    <property type="entry name" value="GIY-YIG_endonuc_sf"/>
</dbReference>
<evidence type="ECO:0000259" key="1">
    <source>
        <dbReference type="PROSITE" id="PS50164"/>
    </source>
</evidence>
<keyword evidence="3" id="KW-1185">Reference proteome</keyword>
<gene>
    <name evidence="2" type="ORF">R4146_03940</name>
</gene>
<sequence length="580" mass="66742">MDKYPIIKEVKYKKNSLTKLKNQLKNNLDDQRIIFKFPTVYIILDKVGSGYHAYVGETNDIERRTNQHLVEKRSDFLSLSNDKANMLVIGHDHFNKSLTMDIENRMMMYLLSSDKISRLNNRRTNNQEQYYTYEELNPIFSKIWRQLHHINSDVFPAEEVIKVSSLFKSSPFHKLTPEQYQAAEKIEIRINQLLNEYKGQETGTLLMVEGAAGTGKTVLLSQLFNSLNKSQVDNNAHHPKSYILVNHEEQVHVYQRIASKLGLDKLDPLIANKPSNFLNQHPLSEGKVDVVLVDEAHLLWTQSIQAYQGGNQLTELLQHAKVVVAVFDPNQILTTTGYITPDHIEKMEAQASSKNNLIHLNNQIRIKASLDTLRWIDDLIFNRKIDKIPNDSRYDLKIARNAKDMYDSIRSHNSKEENDRKGLSRMIATYDWDYKIKKPEQGGNWLVRAGNLTLPWNTQLPKVRGFAKLPWVEQPQTIDEIGSTFTIQGFDLNYAGLIIGPSVKYRNGKIIYDAAASKNKKATKRRTLDNGERKDVSEELLQNELNVLMKRGVNGLYIYAVDDELRAALLKASDRNHILK</sequence>
<dbReference type="InterPro" id="IPR027417">
    <property type="entry name" value="P-loop_NTPase"/>
</dbReference>
<dbReference type="InterPro" id="IPR000305">
    <property type="entry name" value="GIY-YIG_endonuc"/>
</dbReference>
<protein>
    <submittedName>
        <fullName evidence="2">DUF2075 domain-containing protein</fullName>
    </submittedName>
</protein>
<dbReference type="SUPFAM" id="SSF52540">
    <property type="entry name" value="P-loop containing nucleoside triphosphate hydrolases"/>
    <property type="match status" value="1"/>
</dbReference>
<feature type="domain" description="GIY-YIG" evidence="1">
    <location>
        <begin position="36"/>
        <end position="127"/>
    </location>
</feature>
<dbReference type="Pfam" id="PF01541">
    <property type="entry name" value="GIY-YIG"/>
    <property type="match status" value="1"/>
</dbReference>
<dbReference type="InterPro" id="IPR018647">
    <property type="entry name" value="SLFN_3-like_DNA/RNA_helicase"/>
</dbReference>
<proteinExistence type="predicted"/>
<evidence type="ECO:0000313" key="2">
    <source>
        <dbReference type="EMBL" id="MEJ6400323.1"/>
    </source>
</evidence>
<reference evidence="2 3" key="1">
    <citation type="submission" date="2023-10" db="EMBL/GenBank/DDBJ databases">
        <title>Nicoliella lavandulae sp. nov. isolated from Lavandula angustifolia flowers.</title>
        <authorList>
            <person name="Alcantara C."/>
            <person name="Zuniga M."/>
            <person name="Landete J.M."/>
            <person name="Monedero V."/>
        </authorList>
    </citation>
    <scope>NUCLEOTIDE SEQUENCE [LARGE SCALE GENOMIC DNA]</scope>
    <source>
        <strain evidence="2 3">Es01</strain>
    </source>
</reference>
<dbReference type="CDD" id="cd10439">
    <property type="entry name" value="GIY-YIG_COG3410"/>
    <property type="match status" value="1"/>
</dbReference>
<evidence type="ECO:0000313" key="3">
    <source>
        <dbReference type="Proteomes" id="UP001370590"/>
    </source>
</evidence>
<dbReference type="EMBL" id="JAWMWH010000001">
    <property type="protein sequence ID" value="MEJ6400323.1"/>
    <property type="molecule type" value="Genomic_DNA"/>
</dbReference>
<dbReference type="PROSITE" id="PS50164">
    <property type="entry name" value="GIY_YIG"/>
    <property type="match status" value="1"/>
</dbReference>
<dbReference type="RefSeq" id="WP_339960133.1">
    <property type="nucleotide sequence ID" value="NZ_JAWMWH010000001.1"/>
</dbReference>
<dbReference type="Pfam" id="PF09848">
    <property type="entry name" value="SLFN-g3_helicase"/>
    <property type="match status" value="1"/>
</dbReference>